<feature type="region of interest" description="Disordered" evidence="10">
    <location>
        <begin position="14"/>
        <end position="70"/>
    </location>
</feature>
<feature type="domain" description="Chromatin assembly factor 1 subunit A dimerization" evidence="12">
    <location>
        <begin position="687"/>
        <end position="758"/>
    </location>
</feature>
<dbReference type="InterPro" id="IPR029091">
    <property type="entry name" value="CAF1_p150_N"/>
</dbReference>
<feature type="compositionally biased region" description="Acidic residues" evidence="10">
    <location>
        <begin position="747"/>
        <end position="762"/>
    </location>
</feature>
<feature type="domain" description="Chromatin assembly factor 1 subunit p150 C-terminal" evidence="13">
    <location>
        <begin position="794"/>
        <end position="1070"/>
    </location>
</feature>
<dbReference type="PANTHER" id="PTHR15272:SF0">
    <property type="entry name" value="CHROMATIN ASSEMBLY FACTOR 1 SUBUNIT A"/>
    <property type="match status" value="1"/>
</dbReference>
<dbReference type="GO" id="GO:0006260">
    <property type="term" value="P:DNA replication"/>
    <property type="evidence" value="ECO:0007669"/>
    <property type="project" value="UniProtKB-KW"/>
</dbReference>
<sequence>MEGMEASVLAMMLPALPSSRVGPSRDAASPNRRVGRGGRRGSRQIRARRPRQQRRGREGEQQRPPERSPLLRCLRGTRDVASAMLEEPECGAPGARGEAAAMDCKDRPAFPVKKLIQARLPFKRLNLVPKEKIDDGLDDTGVSRGGPVQTQVHDLETSLDHLENCHVGSDIDFRPKLVNGKGPLDNFLRSQVETSIGQAVVIIDLTEDSSNPQDNMVGHSKLNSAASPAQKNINGVPDKAGDDRGLPKANQKDELASPEEALSDVLCKTEAGDDDSGGVDRRGLAQRGSPQNSPKLTGGLSTCSEKDRDGWREAGGILFKGKMPVVVLQDILAPRPPARSPPATPPGQAVPSESETPESSPEEDLALSHSSLSSSSPTSSPEGQSVPTKLHTGPSPLPASTPICRITKKLVRGSAEKNKMKLQRDKERLRRQLKLRAEKEEKEKLREEAKRAKEEARKKREEEKELKEKERREKREKDEKEKAEKQRLKEERRKERQEALECVPRPLHLGSHTLCLSHCHLTPPPSTGISTGLGQQVSLSVMSHRAKLEEKRKKEEEKRLREEEKRIKAEKAEITRFFQKPKTPQAPKTLAGSCGKFAPFEIKEHMVLAPRCRTAFDQDLCDQLDQLLQQQSSEFSFLQDLKRRRPLRSGPTVVSNRNTNLSNSDVVIVESSKVDGVPERRKFGRMKLLQFSENHRPAYWGTWNKQTTVIRPRDPWAQDRDLLDYEVDSDEEWEEEEPGESLSHSEGDEDDDVGEDEDEDDGFFVPHGYLSEDEGVTEECADPENHKVRQKLKAKEWDEFLAKGKRFRILQPVKIGCIWAADKDGGADLKVLQQFTACLLETVPPEEEQTPKASKREKRDQQILAQLLPLLHGNVNGSKVIIREFQECCRRGLLSRDAGSPEHSAASPPSPGPARPQTPTTGEDMAVPSKARLKRIISENSVYEKRPDFRMCWYVHPQVLKSFAQEHLPVPCQWSYVTAVPSATKEDSGSVPVPGPGQGMPVSLKRKSAGSMCITQFMKKRRHDGQVGTGDLDGFQADTEEEDDEEGDCVIMDISDVGGFPCPGGSSVEPDGQGCRSTQDQDIQAPCGTTSGAGGSVGMDTSETLVAPSSLGLS</sequence>
<evidence type="ECO:0008006" key="16">
    <source>
        <dbReference type="Google" id="ProtNLM"/>
    </source>
</evidence>
<feature type="region of interest" description="Disordered" evidence="10">
    <location>
        <begin position="210"/>
        <end position="308"/>
    </location>
</feature>
<keyword evidence="7" id="KW-0539">Nucleus</keyword>
<dbReference type="AlphaFoldDB" id="A0A8C2P4Q7"/>
<comment type="similarity">
    <text evidence="2">Belongs to the CHAF1A family.</text>
</comment>
<feature type="compositionally biased region" description="Polar residues" evidence="10">
    <location>
        <begin position="1075"/>
        <end position="1090"/>
    </location>
</feature>
<organism evidence="15">
    <name type="scientific">Capra hircus</name>
    <name type="common">Goat</name>
    <dbReference type="NCBI Taxonomy" id="9925"/>
    <lineage>
        <taxon>Eukaryota</taxon>
        <taxon>Metazoa</taxon>
        <taxon>Chordata</taxon>
        <taxon>Craniata</taxon>
        <taxon>Vertebrata</taxon>
        <taxon>Euteleostomi</taxon>
        <taxon>Mammalia</taxon>
        <taxon>Eutheria</taxon>
        <taxon>Laurasiatheria</taxon>
        <taxon>Artiodactyla</taxon>
        <taxon>Ruminantia</taxon>
        <taxon>Pecora</taxon>
        <taxon>Bovidae</taxon>
        <taxon>Caprinae</taxon>
        <taxon>Capra</taxon>
    </lineage>
</organism>
<evidence type="ECO:0000256" key="1">
    <source>
        <dbReference type="ARBA" id="ARBA00004123"/>
    </source>
</evidence>
<keyword evidence="3" id="KW-0235">DNA replication</keyword>
<evidence type="ECO:0000259" key="11">
    <source>
        <dbReference type="Pfam" id="PF11600"/>
    </source>
</evidence>
<feature type="coiled-coil region" evidence="9">
    <location>
        <begin position="543"/>
        <end position="580"/>
    </location>
</feature>
<feature type="region of interest" description="Disordered" evidence="10">
    <location>
        <begin position="986"/>
        <end position="1005"/>
    </location>
</feature>
<dbReference type="InterPro" id="IPR021644">
    <property type="entry name" value="CAF-1_p150_acidic"/>
</dbReference>
<feature type="compositionally biased region" description="Basic and acidic residues" evidence="10">
    <location>
        <begin position="239"/>
        <end position="255"/>
    </location>
</feature>
<evidence type="ECO:0000256" key="9">
    <source>
        <dbReference type="SAM" id="Coils"/>
    </source>
</evidence>
<comment type="subcellular location">
    <subcellularLocation>
        <location evidence="1">Nucleus</location>
    </subcellularLocation>
</comment>
<keyword evidence="6" id="KW-0234">DNA repair</keyword>
<evidence type="ECO:0000256" key="10">
    <source>
        <dbReference type="SAM" id="MobiDB-lite"/>
    </source>
</evidence>
<evidence type="ECO:0000256" key="6">
    <source>
        <dbReference type="ARBA" id="ARBA00023204"/>
    </source>
</evidence>
<dbReference type="GO" id="GO:0006334">
    <property type="term" value="P:nucleosome assembly"/>
    <property type="evidence" value="ECO:0007669"/>
    <property type="project" value="TreeGrafter"/>
</dbReference>
<evidence type="ECO:0000259" key="12">
    <source>
        <dbReference type="Pfam" id="PF12253"/>
    </source>
</evidence>
<proteinExistence type="inferred from homology"/>
<feature type="region of interest" description="Disordered" evidence="10">
    <location>
        <begin position="1060"/>
        <end position="1114"/>
    </location>
</feature>
<dbReference type="GO" id="GO:0006281">
    <property type="term" value="P:DNA repair"/>
    <property type="evidence" value="ECO:0007669"/>
    <property type="project" value="UniProtKB-KW"/>
</dbReference>
<keyword evidence="9" id="KW-0175">Coiled coil</keyword>
<feature type="region of interest" description="Disordered" evidence="10">
    <location>
        <begin position="728"/>
        <end position="768"/>
    </location>
</feature>
<evidence type="ECO:0000259" key="14">
    <source>
        <dbReference type="Pfam" id="PF15557"/>
    </source>
</evidence>
<keyword evidence="5" id="KW-0143">Chaperone</keyword>
<feature type="compositionally biased region" description="Basic residues" evidence="10">
    <location>
        <begin position="33"/>
        <end position="54"/>
    </location>
</feature>
<evidence type="ECO:0000256" key="3">
    <source>
        <dbReference type="ARBA" id="ARBA00022705"/>
    </source>
</evidence>
<dbReference type="Pfam" id="PF15539">
    <property type="entry name" value="CAF1-p150_C2"/>
    <property type="match status" value="2"/>
</dbReference>
<feature type="compositionally biased region" description="Pro residues" evidence="10">
    <location>
        <begin position="334"/>
        <end position="345"/>
    </location>
</feature>
<dbReference type="InterPro" id="IPR029105">
    <property type="entry name" value="CAF1-p150_C2"/>
</dbReference>
<feature type="compositionally biased region" description="Basic and acidic residues" evidence="10">
    <location>
        <begin position="414"/>
        <end position="498"/>
    </location>
</feature>
<evidence type="ECO:0000256" key="4">
    <source>
        <dbReference type="ARBA" id="ARBA00022763"/>
    </source>
</evidence>
<evidence type="ECO:0000256" key="7">
    <source>
        <dbReference type="ARBA" id="ARBA00023242"/>
    </source>
</evidence>
<feature type="domain" description="Chromatin assembly factor 1 subunit p150 N-terminal" evidence="14">
    <location>
        <begin position="84"/>
        <end position="311"/>
    </location>
</feature>
<feature type="compositionally biased region" description="Basic and acidic residues" evidence="10">
    <location>
        <begin position="55"/>
        <end position="66"/>
    </location>
</feature>
<feature type="domain" description="Chromatin assembly factor 1 subunit p150 C-terminal" evidence="13">
    <location>
        <begin position="1081"/>
        <end position="1112"/>
    </location>
</feature>
<reference evidence="15" key="1">
    <citation type="submission" date="2019-03" db="EMBL/GenBank/DDBJ databases">
        <title>Genome sequencing and reference-guided assembly of Black Bengal Goat (Capra hircus).</title>
        <authorList>
            <person name="Siddiki A.Z."/>
            <person name="Baten A."/>
            <person name="Billah M."/>
            <person name="Alam M.A.U."/>
            <person name="Shawrob K.S.M."/>
            <person name="Saha S."/>
            <person name="Chowdhury M."/>
            <person name="Rahman A.H."/>
            <person name="Stear M."/>
            <person name="Miah G."/>
            <person name="Das G.B."/>
            <person name="Hossain M.M."/>
            <person name="Kumkum M."/>
            <person name="Islam M.S."/>
            <person name="Mollah A.M."/>
            <person name="Ahsan A."/>
            <person name="Tusar F."/>
            <person name="Khan M.K.I."/>
        </authorList>
    </citation>
    <scope>NUCLEOTIDE SEQUENCE [LARGE SCALE GENOMIC DNA]</scope>
</reference>
<feature type="compositionally biased region" description="Low complexity" evidence="10">
    <location>
        <begin position="367"/>
        <end position="381"/>
    </location>
</feature>
<name>A0A8C2P4Q7_CAPHI</name>
<dbReference type="GO" id="GO:0033186">
    <property type="term" value="C:CAF-1 complex"/>
    <property type="evidence" value="ECO:0007669"/>
    <property type="project" value="TreeGrafter"/>
</dbReference>
<feature type="compositionally biased region" description="Polar residues" evidence="10">
    <location>
        <begin position="221"/>
        <end position="233"/>
    </location>
</feature>
<feature type="region of interest" description="Disordered" evidence="10">
    <location>
        <begin position="896"/>
        <end position="927"/>
    </location>
</feature>
<protein>
    <recommendedName>
        <fullName evidence="16">Chromatin assembly factor 1 subunit A</fullName>
    </recommendedName>
</protein>
<dbReference type="Pfam" id="PF15557">
    <property type="entry name" value="CAF1-p150_N"/>
    <property type="match status" value="1"/>
</dbReference>
<dbReference type="InterPro" id="IPR022043">
    <property type="entry name" value="CAF1A_DD"/>
</dbReference>
<accession>A0A8C2P4Q7</accession>
<feature type="compositionally biased region" description="Acidic residues" evidence="10">
    <location>
        <begin position="728"/>
        <end position="739"/>
    </location>
</feature>
<feature type="region of interest" description="Disordered" evidence="10">
    <location>
        <begin position="332"/>
        <end position="498"/>
    </location>
</feature>
<evidence type="ECO:0000256" key="5">
    <source>
        <dbReference type="ARBA" id="ARBA00023186"/>
    </source>
</evidence>
<evidence type="ECO:0000313" key="15">
    <source>
        <dbReference type="Ensembl" id="ENSCHIP00010014666.1"/>
    </source>
</evidence>
<evidence type="ECO:0000256" key="8">
    <source>
        <dbReference type="ARBA" id="ARBA00023306"/>
    </source>
</evidence>
<dbReference type="Pfam" id="PF11600">
    <property type="entry name" value="CAF1A_acidic"/>
    <property type="match status" value="1"/>
</dbReference>
<dbReference type="GO" id="GO:0005634">
    <property type="term" value="C:nucleus"/>
    <property type="evidence" value="ECO:0007669"/>
    <property type="project" value="UniProtKB-SubCell"/>
</dbReference>
<feature type="domain" description="Chromatin assembly factor 1 p150 subunit acidic region" evidence="11">
    <location>
        <begin position="545"/>
        <end position="607"/>
    </location>
</feature>
<dbReference type="PANTHER" id="PTHR15272">
    <property type="entry name" value="CHROMATIN ASSEMBLY FACTOR 1 SUBUNIT A CAF-1 SUBUNIT A"/>
    <property type="match status" value="1"/>
</dbReference>
<dbReference type="Ensembl" id="ENSCHIT00010020647.1">
    <property type="protein sequence ID" value="ENSCHIP00010014666.1"/>
    <property type="gene ID" value="ENSCHIG00010010755.1"/>
</dbReference>
<reference evidence="15" key="2">
    <citation type="submission" date="2025-08" db="UniProtKB">
        <authorList>
            <consortium name="Ensembl"/>
        </authorList>
    </citation>
    <scope>IDENTIFICATION</scope>
</reference>
<dbReference type="Pfam" id="PF12253">
    <property type="entry name" value="CAF1A_dimeriz"/>
    <property type="match status" value="1"/>
</dbReference>
<evidence type="ECO:0000256" key="2">
    <source>
        <dbReference type="ARBA" id="ARBA00006913"/>
    </source>
</evidence>
<keyword evidence="4" id="KW-0227">DNA damage</keyword>
<evidence type="ECO:0000259" key="13">
    <source>
        <dbReference type="Pfam" id="PF15539"/>
    </source>
</evidence>
<feature type="compositionally biased region" description="Polar residues" evidence="10">
    <location>
        <begin position="288"/>
        <end position="303"/>
    </location>
</feature>
<keyword evidence="8" id="KW-0131">Cell cycle</keyword>